<dbReference type="AlphaFoldDB" id="A0ABD2YRP9"/>
<dbReference type="Pfam" id="PF01535">
    <property type="entry name" value="PPR"/>
    <property type="match status" value="1"/>
</dbReference>
<evidence type="ECO:0000256" key="3">
    <source>
        <dbReference type="PROSITE-ProRule" id="PRU00708"/>
    </source>
</evidence>
<dbReference type="EMBL" id="JBJUIK010000012">
    <property type="protein sequence ID" value="KAL3510059.1"/>
    <property type="molecule type" value="Genomic_DNA"/>
</dbReference>
<keyword evidence="5" id="KW-1185">Reference proteome</keyword>
<evidence type="ECO:0000313" key="5">
    <source>
        <dbReference type="Proteomes" id="UP001630127"/>
    </source>
</evidence>
<gene>
    <name evidence="4" type="ORF">ACH5RR_029460</name>
</gene>
<protein>
    <recommendedName>
        <fullName evidence="6">Pentatricopeptide repeat-containing protein</fullName>
    </recommendedName>
</protein>
<dbReference type="Gene3D" id="1.25.40.10">
    <property type="entry name" value="Tetratricopeptide repeat domain"/>
    <property type="match status" value="1"/>
</dbReference>
<dbReference type="SUPFAM" id="SSF48452">
    <property type="entry name" value="TPR-like"/>
    <property type="match status" value="1"/>
</dbReference>
<evidence type="ECO:0000256" key="1">
    <source>
        <dbReference type="ARBA" id="ARBA00007626"/>
    </source>
</evidence>
<reference evidence="4 5" key="1">
    <citation type="submission" date="2024-11" db="EMBL/GenBank/DDBJ databases">
        <title>A near-complete genome assembly of Cinchona calisaya.</title>
        <authorList>
            <person name="Lian D.C."/>
            <person name="Zhao X.W."/>
            <person name="Wei L."/>
        </authorList>
    </citation>
    <scope>NUCLEOTIDE SEQUENCE [LARGE SCALE GENOMIC DNA]</scope>
    <source>
        <tissue evidence="4">Nenye</tissue>
    </source>
</reference>
<evidence type="ECO:0000313" key="4">
    <source>
        <dbReference type="EMBL" id="KAL3510059.1"/>
    </source>
</evidence>
<accession>A0ABD2YRP9</accession>
<evidence type="ECO:0000256" key="2">
    <source>
        <dbReference type="ARBA" id="ARBA00022737"/>
    </source>
</evidence>
<evidence type="ECO:0008006" key="6">
    <source>
        <dbReference type="Google" id="ProtNLM"/>
    </source>
</evidence>
<feature type="repeat" description="PPR" evidence="3">
    <location>
        <begin position="9"/>
        <end position="43"/>
    </location>
</feature>
<name>A0ABD2YRP9_9GENT</name>
<comment type="similarity">
    <text evidence="1">Belongs to the PPR family. P subfamily.</text>
</comment>
<sequence length="108" mass="12689">MLERDLKPTEYTYGPVIIEYWKMGELQTAQRYFDEMLKHDFETNITVYKNQVNRQRKFGNVKEACVVFRRMLVLEALAEVEVYGLLIFDLLKYGKMQEAVGIISVTGI</sequence>
<dbReference type="PANTHER" id="PTHR47941">
    <property type="entry name" value="PENTATRICOPEPTIDE REPEAT-CONTAINING PROTEIN 3, MITOCHONDRIAL"/>
    <property type="match status" value="1"/>
</dbReference>
<dbReference type="InterPro" id="IPR002885">
    <property type="entry name" value="PPR_rpt"/>
</dbReference>
<proteinExistence type="inferred from homology"/>
<comment type="caution">
    <text evidence="4">The sequence shown here is derived from an EMBL/GenBank/DDBJ whole genome shotgun (WGS) entry which is preliminary data.</text>
</comment>
<dbReference type="PROSITE" id="PS51375">
    <property type="entry name" value="PPR"/>
    <property type="match status" value="1"/>
</dbReference>
<dbReference type="Proteomes" id="UP001630127">
    <property type="component" value="Unassembled WGS sequence"/>
</dbReference>
<dbReference type="InterPro" id="IPR011990">
    <property type="entry name" value="TPR-like_helical_dom_sf"/>
</dbReference>
<keyword evidence="2" id="KW-0677">Repeat</keyword>
<organism evidence="4 5">
    <name type="scientific">Cinchona calisaya</name>
    <dbReference type="NCBI Taxonomy" id="153742"/>
    <lineage>
        <taxon>Eukaryota</taxon>
        <taxon>Viridiplantae</taxon>
        <taxon>Streptophyta</taxon>
        <taxon>Embryophyta</taxon>
        <taxon>Tracheophyta</taxon>
        <taxon>Spermatophyta</taxon>
        <taxon>Magnoliopsida</taxon>
        <taxon>eudicotyledons</taxon>
        <taxon>Gunneridae</taxon>
        <taxon>Pentapetalae</taxon>
        <taxon>asterids</taxon>
        <taxon>lamiids</taxon>
        <taxon>Gentianales</taxon>
        <taxon>Rubiaceae</taxon>
        <taxon>Cinchonoideae</taxon>
        <taxon>Cinchoneae</taxon>
        <taxon>Cinchona</taxon>
    </lineage>
</organism>